<keyword evidence="5" id="KW-1185">Reference proteome</keyword>
<sequence>MKLKYAGRGAGLILVLIAIVFIYNAVAIYHFSQQDQTQKADCAIVAGAGVEGERPSPVFQARLDHAIHLWQEGLVRINILTGGLSAHAQHADAAIARQYLLEQGIPASAILTEETSTKTRDNVQNAKALMQAHQLTTALMVSDPLHMYRLMLIAWDNDIQAWSSPAPGSLYRSWSTRLSMLTRESLWYTGYRIYRLMPQTAVQKVST</sequence>
<dbReference type="GO" id="GO:0005886">
    <property type="term" value="C:plasma membrane"/>
    <property type="evidence" value="ECO:0007669"/>
    <property type="project" value="TreeGrafter"/>
</dbReference>
<comment type="caution">
    <text evidence="4">The sequence shown here is derived from an EMBL/GenBank/DDBJ whole genome shotgun (WGS) entry which is preliminary data.</text>
</comment>
<dbReference type="Proteomes" id="UP000247005">
    <property type="component" value="Unassembled WGS sequence"/>
</dbReference>
<dbReference type="Gene3D" id="3.40.50.620">
    <property type="entry name" value="HUPs"/>
    <property type="match status" value="1"/>
</dbReference>
<gene>
    <name evidence="4" type="ORF">CHU32_23090</name>
    <name evidence="3" type="ORF">CHU33_23445</name>
</gene>
<organism evidence="4 6">
    <name type="scientific">Superficieibacter electus</name>
    <dbReference type="NCBI Taxonomy" id="2022662"/>
    <lineage>
        <taxon>Bacteria</taxon>
        <taxon>Pseudomonadati</taxon>
        <taxon>Pseudomonadota</taxon>
        <taxon>Gammaproteobacteria</taxon>
        <taxon>Enterobacterales</taxon>
        <taxon>Enterobacteriaceae</taxon>
        <taxon>Superficieibacter</taxon>
    </lineage>
</organism>
<feature type="transmembrane region" description="Helical" evidence="1">
    <location>
        <begin position="12"/>
        <end position="32"/>
    </location>
</feature>
<name>A0A2P5GJ43_9ENTR</name>
<reference evidence="5 6" key="1">
    <citation type="submission" date="2018-01" db="EMBL/GenBank/DDBJ databases">
        <title>Superficieibacter electus gen. nov., sp. nov., an extended-spectrum beta-lactamase possessing member of the Enterobacteriaceae family, isolated from intensive care unit surfaces.</title>
        <authorList>
            <person name="Potter R.F."/>
            <person name="D'Souza A.W."/>
        </authorList>
    </citation>
    <scope>NUCLEOTIDE SEQUENCE [LARGE SCALE GENOMIC DNA]</scope>
    <source>
        <strain evidence="4 6">BP-1</strain>
        <strain evidence="3 5">BP-2</strain>
    </source>
</reference>
<keyword evidence="1" id="KW-1133">Transmembrane helix</keyword>
<keyword evidence="1" id="KW-0812">Transmembrane</keyword>
<feature type="domain" description="DUF218" evidence="2">
    <location>
        <begin position="41"/>
        <end position="173"/>
    </location>
</feature>
<accession>A0A2P5GJ43</accession>
<dbReference type="RefSeq" id="WP_103678408.1">
    <property type="nucleotide sequence ID" value="NZ_PQGD01000024.1"/>
</dbReference>
<evidence type="ECO:0000313" key="5">
    <source>
        <dbReference type="Proteomes" id="UP000237073"/>
    </source>
</evidence>
<dbReference type="Pfam" id="PF02698">
    <property type="entry name" value="DUF218"/>
    <property type="match status" value="1"/>
</dbReference>
<protein>
    <submittedName>
        <fullName evidence="4">Multidrug MFS transporter</fullName>
    </submittedName>
</protein>
<dbReference type="PANTHER" id="PTHR30336:SF20">
    <property type="entry name" value="DUF218 DOMAIN-CONTAINING PROTEIN"/>
    <property type="match status" value="1"/>
</dbReference>
<dbReference type="CDD" id="cd06259">
    <property type="entry name" value="YdcF-like"/>
    <property type="match status" value="1"/>
</dbReference>
<dbReference type="InterPro" id="IPR003848">
    <property type="entry name" value="DUF218"/>
</dbReference>
<dbReference type="OrthoDB" id="9782395at2"/>
<dbReference type="AlphaFoldDB" id="A0A2P5GJ43"/>
<evidence type="ECO:0000313" key="6">
    <source>
        <dbReference type="Proteomes" id="UP000247005"/>
    </source>
</evidence>
<evidence type="ECO:0000256" key="1">
    <source>
        <dbReference type="SAM" id="Phobius"/>
    </source>
</evidence>
<dbReference type="Proteomes" id="UP000237073">
    <property type="component" value="Unassembled WGS sequence"/>
</dbReference>
<dbReference type="EMBL" id="PQGE01000028">
    <property type="protein sequence ID" value="POP41275.1"/>
    <property type="molecule type" value="Genomic_DNA"/>
</dbReference>
<dbReference type="InterPro" id="IPR014729">
    <property type="entry name" value="Rossmann-like_a/b/a_fold"/>
</dbReference>
<dbReference type="InterPro" id="IPR051599">
    <property type="entry name" value="Cell_Envelope_Assoc"/>
</dbReference>
<dbReference type="EMBL" id="PQGD01000024">
    <property type="protein sequence ID" value="POP43524.1"/>
    <property type="molecule type" value="Genomic_DNA"/>
</dbReference>
<keyword evidence="1" id="KW-0472">Membrane</keyword>
<evidence type="ECO:0000259" key="2">
    <source>
        <dbReference type="Pfam" id="PF02698"/>
    </source>
</evidence>
<evidence type="ECO:0000313" key="3">
    <source>
        <dbReference type="EMBL" id="POP41275.1"/>
    </source>
</evidence>
<evidence type="ECO:0000313" key="4">
    <source>
        <dbReference type="EMBL" id="POP43524.1"/>
    </source>
</evidence>
<proteinExistence type="predicted"/>
<dbReference type="PANTHER" id="PTHR30336">
    <property type="entry name" value="INNER MEMBRANE PROTEIN, PROBABLE PERMEASE"/>
    <property type="match status" value="1"/>
</dbReference>